<accession>A0A0L8IFP1</accession>
<dbReference type="AlphaFoldDB" id="A0A0L8IFP1"/>
<reference evidence="1" key="1">
    <citation type="submission" date="2015-07" db="EMBL/GenBank/DDBJ databases">
        <title>MeaNS - Measles Nucleotide Surveillance Program.</title>
        <authorList>
            <person name="Tran T."/>
            <person name="Druce J."/>
        </authorList>
    </citation>
    <scope>NUCLEOTIDE SEQUENCE</scope>
    <source>
        <strain evidence="1">UCB-OBI-ISO-001</strain>
        <tissue evidence="1">Gonad</tissue>
    </source>
</reference>
<evidence type="ECO:0000313" key="1">
    <source>
        <dbReference type="EMBL" id="KOG00253.1"/>
    </source>
</evidence>
<organism evidence="1">
    <name type="scientific">Octopus bimaculoides</name>
    <name type="common">California two-spotted octopus</name>
    <dbReference type="NCBI Taxonomy" id="37653"/>
    <lineage>
        <taxon>Eukaryota</taxon>
        <taxon>Metazoa</taxon>
        <taxon>Spiralia</taxon>
        <taxon>Lophotrochozoa</taxon>
        <taxon>Mollusca</taxon>
        <taxon>Cephalopoda</taxon>
        <taxon>Coleoidea</taxon>
        <taxon>Octopodiformes</taxon>
        <taxon>Octopoda</taxon>
        <taxon>Incirrata</taxon>
        <taxon>Octopodidae</taxon>
        <taxon>Octopus</taxon>
    </lineage>
</organism>
<protein>
    <submittedName>
        <fullName evidence="1">Uncharacterized protein</fullName>
    </submittedName>
</protein>
<dbReference type="EMBL" id="KQ415825">
    <property type="protein sequence ID" value="KOG00253.1"/>
    <property type="molecule type" value="Genomic_DNA"/>
</dbReference>
<sequence length="49" mass="5346">MSLLELSSYYNGCYVSLSVPSSRSNSLTNGPNVFGDYGGGYQEDFLENL</sequence>
<name>A0A0L8IFP1_OCTBM</name>
<proteinExistence type="predicted"/>
<gene>
    <name evidence="1" type="ORF">OCBIM_22005895mg</name>
</gene>